<organism evidence="1 2">
    <name type="scientific">Bacillus spongiae</name>
    <dbReference type="NCBI Taxonomy" id="2683610"/>
    <lineage>
        <taxon>Bacteria</taxon>
        <taxon>Bacillati</taxon>
        <taxon>Bacillota</taxon>
        <taxon>Bacilli</taxon>
        <taxon>Bacillales</taxon>
        <taxon>Bacillaceae</taxon>
        <taxon>Bacillus</taxon>
    </lineage>
</organism>
<dbReference type="InterPro" id="IPR011044">
    <property type="entry name" value="Quino_amine_DH_bsu"/>
</dbReference>
<dbReference type="PANTHER" id="PTHR47197:SF3">
    <property type="entry name" value="DIHYDRO-HEME D1 DEHYDROGENASE"/>
    <property type="match status" value="1"/>
</dbReference>
<gene>
    <name evidence="1" type="ORF">WAK64_05290</name>
</gene>
<dbReference type="InterPro" id="IPR051200">
    <property type="entry name" value="Host-pathogen_enzymatic-act"/>
</dbReference>
<sequence>MKKIVLMLLIYIMITGCQEQSYPTIKNDESFVASLNVRDSSLSFISDGAQSMATWNLNELYTGGILLNNNQDLLLFGYQLNHVSLFSLQRGELLEKWTIGEGITGAIEIGDEIALASSKTNEVIIVSKRGEITKRINVGLYPMDMKIYNGDLYVINYKDTSLSVIELTSKTVVREFEVPSSSTGLFIDENVIWVGGHGQGSKPRTDLRFYSSQNGAELGSVEVGTMPVNVVKDKEGYFVASHGSNEIYQLDRNKKVVNSRIIGANPFTLVTFSEWVVVAGYDSNELYFLNKDTLEPERTVGVEKGPFVLLSREKVME</sequence>
<comment type="caution">
    <text evidence="1">The sequence shown here is derived from an EMBL/GenBank/DDBJ whole genome shotgun (WGS) entry which is preliminary data.</text>
</comment>
<dbReference type="RefSeq" id="WP_336585900.1">
    <property type="nucleotide sequence ID" value="NZ_JBBAXC010000003.1"/>
</dbReference>
<reference evidence="1 2" key="1">
    <citation type="journal article" date="2018" name="J. Microbiol.">
        <title>Bacillus spongiae sp. nov., isolated from sponge of Jeju Island.</title>
        <authorList>
            <person name="Lee G.E."/>
            <person name="Im W.T."/>
            <person name="Park J.S."/>
        </authorList>
    </citation>
    <scope>NUCLEOTIDE SEQUENCE [LARGE SCALE GENOMIC DNA]</scope>
    <source>
        <strain evidence="1 2">135PIL107-10</strain>
    </source>
</reference>
<evidence type="ECO:0000313" key="2">
    <source>
        <dbReference type="Proteomes" id="UP001312865"/>
    </source>
</evidence>
<keyword evidence="2" id="KW-1185">Reference proteome</keyword>
<protein>
    <recommendedName>
        <fullName evidence="3">YncE family protein</fullName>
    </recommendedName>
</protein>
<evidence type="ECO:0008006" key="3">
    <source>
        <dbReference type="Google" id="ProtNLM"/>
    </source>
</evidence>
<accession>A0ABU8HAY6</accession>
<dbReference type="PANTHER" id="PTHR47197">
    <property type="entry name" value="PROTEIN NIRF"/>
    <property type="match status" value="1"/>
</dbReference>
<proteinExistence type="predicted"/>
<evidence type="ECO:0000313" key="1">
    <source>
        <dbReference type="EMBL" id="MEI5906468.1"/>
    </source>
</evidence>
<dbReference type="SUPFAM" id="SSF50969">
    <property type="entry name" value="YVTN repeat-like/Quinoprotein amine dehydrogenase"/>
    <property type="match status" value="1"/>
</dbReference>
<dbReference type="Proteomes" id="UP001312865">
    <property type="component" value="Unassembled WGS sequence"/>
</dbReference>
<name>A0ABU8HAY6_9BACI</name>
<dbReference type="EMBL" id="JBBAXC010000003">
    <property type="protein sequence ID" value="MEI5906468.1"/>
    <property type="molecule type" value="Genomic_DNA"/>
</dbReference>
<dbReference type="InterPro" id="IPR015943">
    <property type="entry name" value="WD40/YVTN_repeat-like_dom_sf"/>
</dbReference>
<dbReference type="Gene3D" id="2.130.10.10">
    <property type="entry name" value="YVTN repeat-like/Quinoprotein amine dehydrogenase"/>
    <property type="match status" value="1"/>
</dbReference>
<dbReference type="PROSITE" id="PS51257">
    <property type="entry name" value="PROKAR_LIPOPROTEIN"/>
    <property type="match status" value="1"/>
</dbReference>